<evidence type="ECO:0000313" key="3">
    <source>
        <dbReference type="EMBL" id="NML48033.1"/>
    </source>
</evidence>
<dbReference type="EMBL" id="JABBFX010000004">
    <property type="protein sequence ID" value="NML48033.1"/>
    <property type="molecule type" value="Genomic_DNA"/>
</dbReference>
<protein>
    <submittedName>
        <fullName evidence="3">AAA domain-containing protein</fullName>
    </submittedName>
</protein>
<evidence type="ECO:0000259" key="2">
    <source>
        <dbReference type="Pfam" id="PF07728"/>
    </source>
</evidence>
<sequence>MMASVSQIAPLVGESVPGWSEDTVKGFVTKLPEGDRSPFLTFVDDFARLGARAREVHDEVKAKETSLEDGRAALQADREGLVVERASMDEARSRFDADALKLATERDEVSRLRNELVGAKQELALREAEVRGGLVLEREASLKVLQEQILALERQRDQLPSEVSRRRQELLEEARREAAHVLEAAQEQAASLEQKETELALQDVGLKRRENKIRVEEEVLRTRQRNLQEDARQHAKDLLEEKETEIARHVREIERLRKVVSGQQSELDELDALRQVTGDDPEKLLHDVESLRAHNKELDRKLQEMRSSQSEGDAKELREQRDALQRSLDAAKGELFGLRQQEEQWKLSVMERENAETMRVVLEKHKALLGSAVQELRAQVDDLIDQGKEATAFPELTRMDKELALRIPTVPAPALSALVGDLQARIAHAEEGKQLHFSKEVLQLFVGGLAMSRLHIFQGISGTGKTSLATAFCAAIGATCTVVPVQAGWRDRADLIGHYNAFEKRYYEKDTLQALYRAQTEAQGDMLHVVLLDEMNLSRPEQYFAEFLSAMEVSQAKRLITLMESRPASGAPALLVDGRQIRLPANLWFIGTANHDETTNAFADKTHDRAFVLELPKHGPSAERIARPSDRVTWSFDSLMHLFDEARRKHATHVKKLLSALDSCRLTKILNDSFGLGWGNRLEQQMVRFMPVVLECGGTEALALDHMLATRMFRDGKVTGRHDKRADDLRVVEDALNAFWRDAKLGDTPTSCLTAIEADIQRLERGG</sequence>
<dbReference type="SUPFAM" id="SSF52540">
    <property type="entry name" value="P-loop containing nucleoside triphosphate hydrolases"/>
    <property type="match status" value="1"/>
</dbReference>
<dbReference type="InterPro" id="IPR027417">
    <property type="entry name" value="P-loop_NTPase"/>
</dbReference>
<dbReference type="GO" id="GO:0016887">
    <property type="term" value="F:ATP hydrolysis activity"/>
    <property type="evidence" value="ECO:0007669"/>
    <property type="project" value="InterPro"/>
</dbReference>
<feature type="domain" description="ATPase dynein-related AAA" evidence="2">
    <location>
        <begin position="456"/>
        <end position="555"/>
    </location>
</feature>
<proteinExistence type="predicted"/>
<gene>
    <name evidence="3" type="ORF">HHL11_30070</name>
</gene>
<name>A0A848HHP4_9BURK</name>
<keyword evidence="1" id="KW-0175">Coiled coil</keyword>
<dbReference type="Proteomes" id="UP000541185">
    <property type="component" value="Unassembled WGS sequence"/>
</dbReference>
<organism evidence="3 4">
    <name type="scientific">Ramlibacter agri</name>
    <dbReference type="NCBI Taxonomy" id="2728837"/>
    <lineage>
        <taxon>Bacteria</taxon>
        <taxon>Pseudomonadati</taxon>
        <taxon>Pseudomonadota</taxon>
        <taxon>Betaproteobacteria</taxon>
        <taxon>Burkholderiales</taxon>
        <taxon>Comamonadaceae</taxon>
        <taxon>Ramlibacter</taxon>
    </lineage>
</organism>
<comment type="caution">
    <text evidence="3">The sequence shown here is derived from an EMBL/GenBank/DDBJ whole genome shotgun (WGS) entry which is preliminary data.</text>
</comment>
<evidence type="ECO:0000313" key="4">
    <source>
        <dbReference type="Proteomes" id="UP000541185"/>
    </source>
</evidence>
<dbReference type="Pfam" id="PF07728">
    <property type="entry name" value="AAA_5"/>
    <property type="match status" value="1"/>
</dbReference>
<dbReference type="AlphaFoldDB" id="A0A848HHP4"/>
<dbReference type="Gene3D" id="3.40.50.300">
    <property type="entry name" value="P-loop containing nucleotide triphosphate hydrolases"/>
    <property type="match status" value="1"/>
</dbReference>
<keyword evidence="4" id="KW-1185">Reference proteome</keyword>
<reference evidence="3 4" key="1">
    <citation type="submission" date="2020-04" db="EMBL/GenBank/DDBJ databases">
        <title>Ramlibacter sp. G-1-2-2 isolated from soil.</title>
        <authorList>
            <person name="Dahal R.H."/>
        </authorList>
    </citation>
    <scope>NUCLEOTIDE SEQUENCE [LARGE SCALE GENOMIC DNA]</scope>
    <source>
        <strain evidence="3 4">G-1-2-2</strain>
    </source>
</reference>
<accession>A0A848HHP4</accession>
<evidence type="ECO:0000256" key="1">
    <source>
        <dbReference type="SAM" id="Coils"/>
    </source>
</evidence>
<dbReference type="InterPro" id="IPR011704">
    <property type="entry name" value="ATPase_dyneun-rel_AAA"/>
</dbReference>
<feature type="coiled-coil region" evidence="1">
    <location>
        <begin position="102"/>
        <end position="341"/>
    </location>
</feature>
<dbReference type="GO" id="GO:0005524">
    <property type="term" value="F:ATP binding"/>
    <property type="evidence" value="ECO:0007669"/>
    <property type="project" value="InterPro"/>
</dbReference>